<sequence length="97" mass="10676">MTVKPQCGAGAHLRSVLSVRRRRVPGRQKKRTSVKSDVTSDKIGAPFFQKKTILNDFFSDGICECILPITADVSPAFPPDIRTSACVTPDGELRKLF</sequence>
<comment type="caution">
    <text evidence="1">The sequence shown here is derived from an EMBL/GenBank/DDBJ whole genome shotgun (WGS) entry which is preliminary data.</text>
</comment>
<dbReference type="Proteomes" id="UP001064262">
    <property type="component" value="Unassembled WGS sequence"/>
</dbReference>
<dbReference type="EMBL" id="JAODIM010000043">
    <property type="protein sequence ID" value="MCU5780352.1"/>
    <property type="molecule type" value="Genomic_DNA"/>
</dbReference>
<accession>A0A9J6PY16</accession>
<keyword evidence="2" id="KW-1185">Reference proteome</keyword>
<gene>
    <name evidence="1" type="ORF">N5923_22920</name>
</gene>
<protein>
    <submittedName>
        <fullName evidence="1">Uncharacterized protein</fullName>
    </submittedName>
</protein>
<dbReference type="AlphaFoldDB" id="A0A9J6PY16"/>
<dbReference type="RefSeq" id="WP_267144493.1">
    <property type="nucleotide sequence ID" value="NZ_JAODIL010000081.1"/>
</dbReference>
<reference evidence="1" key="1">
    <citation type="submission" date="2022-09" db="EMBL/GenBank/DDBJ databases">
        <title>Winslowiella arboricola sp. nov., isolated from bleeding cankers on broadleaf hosts.</title>
        <authorList>
            <person name="Brady C."/>
            <person name="Kaur S."/>
            <person name="Crampton B."/>
            <person name="Maddock D."/>
            <person name="Arnold D."/>
            <person name="Denman S."/>
        </authorList>
    </citation>
    <scope>NUCLEOTIDE SEQUENCE</scope>
    <source>
        <strain evidence="1">BAC 15a-03b</strain>
    </source>
</reference>
<evidence type="ECO:0000313" key="2">
    <source>
        <dbReference type="Proteomes" id="UP001064262"/>
    </source>
</evidence>
<proteinExistence type="predicted"/>
<name>A0A9J6PY16_9GAMM</name>
<evidence type="ECO:0000313" key="1">
    <source>
        <dbReference type="EMBL" id="MCU5780352.1"/>
    </source>
</evidence>
<organism evidence="1 2">
    <name type="scientific">Winslowiella arboricola</name>
    <dbReference type="NCBI Taxonomy" id="2978220"/>
    <lineage>
        <taxon>Bacteria</taxon>
        <taxon>Pseudomonadati</taxon>
        <taxon>Pseudomonadota</taxon>
        <taxon>Gammaproteobacteria</taxon>
        <taxon>Enterobacterales</taxon>
        <taxon>Erwiniaceae</taxon>
        <taxon>Winslowiella</taxon>
    </lineage>
</organism>